<evidence type="ECO:0000256" key="8">
    <source>
        <dbReference type="PROSITE-ProRule" id="PRU00502"/>
    </source>
</evidence>
<sequence>MFQIRVSPSRGHGDCEEAKAEEAEALALDAPFLTGNPQVCVSTGKLRFYRPNHMNPKAGGPLAAHALPIERSTLVCIVTVPSHMSPVELLDFLAGFRGDIELVRILMDPERTNCMALLQFATQERADQFFLAHNGTYFNSIELERCKIVFVRSIEFDATEPEPSPNRLDASASGILTTLCNHTFHCDCLFRWEGSSCPVCRYSHGDIGSSCEVCQTTEHLWICLICGHVGCGRYSGEHAKQHYQETMHTYSLELETQRHAKQHYQETMHTYSLELETQRVWDYAGDGYVHRLILNKQDGKFVEFPNPNAVSAERSRLAPPTAAEAEEGEHRKLEKLAVEYNFLLKSQLEEQRLYYERKIASMEESAHRRAIQTLEQDKKALEKANKALAMRADKLEEELSFVRELNKSLIENQKQWKERVQVLEDSNKRMESETAIRVADLEGQVRDLMFYLDTQSKVEQSIHRADIQDHLLVVDIMLRGVTSRLIQLSRGGVQRTQGPWFVTGARFAHINGNQVRTGMALEIDGRIYRVMKSQHVKPGKGGAYVQCDLKEIKTGSKTSRRFRAAESVAKAPLGPDQHFQYLYRDGDKLVLMHNTSYEQMEVSQDLFTPRQLDFLTEGMNLSLQIVEGEVLWANMPEYITLTVVETTAKGVADSPLSVKDAKLSNGAVIKVPLFIEIGHEVKVATEEGTYMDKV</sequence>
<dbReference type="InterPro" id="IPR011422">
    <property type="entry name" value="BRAP2/ETP1_RRM"/>
</dbReference>
<dbReference type="Gene3D" id="3.30.40.10">
    <property type="entry name" value="Zinc/RING finger domain, C3HC4 (zinc finger)"/>
    <property type="match status" value="3"/>
</dbReference>
<dbReference type="Pfam" id="PF07576">
    <property type="entry name" value="BRAP2"/>
    <property type="match status" value="1"/>
</dbReference>
<comment type="caution">
    <text evidence="12">The sequence shown here is derived from an EMBL/GenBank/DDBJ whole genome shotgun (WGS) entry which is preliminary data.</text>
</comment>
<dbReference type="FunFam" id="2.30.30.30:FF:000003">
    <property type="entry name" value="Elongation factor P"/>
    <property type="match status" value="1"/>
</dbReference>
<dbReference type="Pfam" id="PF02148">
    <property type="entry name" value="zf-UBP"/>
    <property type="match status" value="1"/>
</dbReference>
<dbReference type="Pfam" id="PF01132">
    <property type="entry name" value="EFP"/>
    <property type="match status" value="1"/>
</dbReference>
<keyword evidence="5" id="KW-0479">Metal-binding</keyword>
<dbReference type="InterPro" id="IPR013083">
    <property type="entry name" value="Znf_RING/FYVE/PHD"/>
</dbReference>
<dbReference type="Gene3D" id="2.30.30.30">
    <property type="match status" value="1"/>
</dbReference>
<dbReference type="CDD" id="cd04470">
    <property type="entry name" value="S1_EF-P_repeat_1"/>
    <property type="match status" value="1"/>
</dbReference>
<dbReference type="SUPFAM" id="SSF50249">
    <property type="entry name" value="Nucleic acid-binding proteins"/>
    <property type="match status" value="2"/>
</dbReference>
<dbReference type="InterPro" id="IPR008991">
    <property type="entry name" value="Translation_prot_SH3-like_sf"/>
</dbReference>
<dbReference type="PROSITE" id="PS50271">
    <property type="entry name" value="ZF_UBP"/>
    <property type="match status" value="1"/>
</dbReference>
<evidence type="ECO:0000259" key="10">
    <source>
        <dbReference type="PROSITE" id="PS50089"/>
    </source>
</evidence>
<feature type="coiled-coil region" evidence="9">
    <location>
        <begin position="345"/>
        <end position="433"/>
    </location>
</feature>
<dbReference type="InterPro" id="IPR035979">
    <property type="entry name" value="RBD_domain_sf"/>
</dbReference>
<comment type="similarity">
    <text evidence="2">Belongs to the elongation factor P family.</text>
</comment>
<dbReference type="GO" id="GO:0016567">
    <property type="term" value="P:protein ubiquitination"/>
    <property type="evidence" value="ECO:0007669"/>
    <property type="project" value="TreeGrafter"/>
</dbReference>
<dbReference type="GO" id="GO:0043043">
    <property type="term" value="P:peptide biosynthetic process"/>
    <property type="evidence" value="ECO:0007669"/>
    <property type="project" value="InterPro"/>
</dbReference>
<dbReference type="InterPro" id="IPR012340">
    <property type="entry name" value="NA-bd_OB-fold"/>
</dbReference>
<evidence type="ECO:0008006" key="14">
    <source>
        <dbReference type="Google" id="ProtNLM"/>
    </source>
</evidence>
<dbReference type="NCBIfam" id="NF001810">
    <property type="entry name" value="PRK00529.1"/>
    <property type="match status" value="1"/>
</dbReference>
<dbReference type="PANTHER" id="PTHR24007">
    <property type="entry name" value="BRCA1-ASSOCIATED PROTEIN"/>
    <property type="match status" value="1"/>
</dbReference>
<keyword evidence="6 8" id="KW-0863">Zinc-finger</keyword>
<reference evidence="12" key="1">
    <citation type="submission" date="2021-12" db="EMBL/GenBank/DDBJ databases">
        <title>Prjna785345.</title>
        <authorList>
            <person name="Rujirawat T."/>
            <person name="Krajaejun T."/>
        </authorList>
    </citation>
    <scope>NUCLEOTIDE SEQUENCE</scope>
    <source>
        <strain evidence="12">Pi057C3</strain>
    </source>
</reference>
<dbReference type="InterPro" id="IPR001841">
    <property type="entry name" value="Znf_RING"/>
</dbReference>
<evidence type="ECO:0000256" key="3">
    <source>
        <dbReference type="ARBA" id="ARBA00022528"/>
    </source>
</evidence>
<dbReference type="PROSITE" id="PS01275">
    <property type="entry name" value="EFP"/>
    <property type="match status" value="1"/>
</dbReference>
<dbReference type="SMART" id="SM00841">
    <property type="entry name" value="Elong-fact-P_C"/>
    <property type="match status" value="1"/>
</dbReference>
<evidence type="ECO:0000256" key="5">
    <source>
        <dbReference type="ARBA" id="ARBA00022723"/>
    </source>
</evidence>
<dbReference type="SMART" id="SM00290">
    <property type="entry name" value="ZnF_UBP"/>
    <property type="match status" value="1"/>
</dbReference>
<dbReference type="EMBL" id="JAKCXM010000057">
    <property type="protein sequence ID" value="KAJ0404749.1"/>
    <property type="molecule type" value="Genomic_DNA"/>
</dbReference>
<keyword evidence="3" id="KW-0150">Chloroplast</keyword>
<comment type="subcellular location">
    <subcellularLocation>
        <location evidence="1">Plastid</location>
        <location evidence="1">Chloroplast</location>
    </subcellularLocation>
</comment>
<dbReference type="InterPro" id="IPR001607">
    <property type="entry name" value="Znf_UBP"/>
</dbReference>
<dbReference type="GO" id="GO:0061630">
    <property type="term" value="F:ubiquitin protein ligase activity"/>
    <property type="evidence" value="ECO:0007669"/>
    <property type="project" value="TreeGrafter"/>
</dbReference>
<dbReference type="Proteomes" id="UP001209570">
    <property type="component" value="Unassembled WGS sequence"/>
</dbReference>
<dbReference type="Pfam" id="PF09285">
    <property type="entry name" value="Elong-fact-P_C"/>
    <property type="match status" value="1"/>
</dbReference>
<dbReference type="GO" id="GO:0009507">
    <property type="term" value="C:chloroplast"/>
    <property type="evidence" value="ECO:0007669"/>
    <property type="project" value="UniProtKB-SubCell"/>
</dbReference>
<dbReference type="InterPro" id="IPR013852">
    <property type="entry name" value="Transl_elong_P/YeiP_CS"/>
</dbReference>
<dbReference type="SUPFAM" id="SSF50104">
    <property type="entry name" value="Translation proteins SH3-like domain"/>
    <property type="match status" value="1"/>
</dbReference>
<name>A0AAD5QCL5_PYTIN</name>
<dbReference type="SUPFAM" id="SSF54928">
    <property type="entry name" value="RNA-binding domain, RBD"/>
    <property type="match status" value="1"/>
</dbReference>
<feature type="domain" description="RING-type" evidence="10">
    <location>
        <begin position="180"/>
        <end position="201"/>
    </location>
</feature>
<dbReference type="InterPro" id="IPR014722">
    <property type="entry name" value="Rib_uL2_dom2"/>
</dbReference>
<evidence type="ECO:0000313" key="13">
    <source>
        <dbReference type="Proteomes" id="UP001209570"/>
    </source>
</evidence>
<feature type="domain" description="UBP-type" evidence="11">
    <location>
        <begin position="195"/>
        <end position="308"/>
    </location>
</feature>
<evidence type="ECO:0000256" key="7">
    <source>
        <dbReference type="ARBA" id="ARBA00022833"/>
    </source>
</evidence>
<proteinExistence type="inferred from homology"/>
<evidence type="ECO:0000259" key="11">
    <source>
        <dbReference type="PROSITE" id="PS50271"/>
    </source>
</evidence>
<evidence type="ECO:0000313" key="12">
    <source>
        <dbReference type="EMBL" id="KAJ0404749.1"/>
    </source>
</evidence>
<dbReference type="PROSITE" id="PS50089">
    <property type="entry name" value="ZF_RING_2"/>
    <property type="match status" value="1"/>
</dbReference>
<dbReference type="GO" id="GO:0008270">
    <property type="term" value="F:zinc ion binding"/>
    <property type="evidence" value="ECO:0007669"/>
    <property type="project" value="UniProtKB-KW"/>
</dbReference>
<keyword evidence="4" id="KW-0934">Plastid</keyword>
<evidence type="ECO:0000256" key="1">
    <source>
        <dbReference type="ARBA" id="ARBA00004229"/>
    </source>
</evidence>
<keyword evidence="7" id="KW-0862">Zinc</keyword>
<dbReference type="GO" id="GO:0003676">
    <property type="term" value="F:nucleic acid binding"/>
    <property type="evidence" value="ECO:0007669"/>
    <property type="project" value="InterPro"/>
</dbReference>
<dbReference type="InterPro" id="IPR013185">
    <property type="entry name" value="Transl_elong_KOW-like"/>
</dbReference>
<dbReference type="InterPro" id="IPR001059">
    <property type="entry name" value="Transl_elong_P/YeiP_cen"/>
</dbReference>
<dbReference type="PANTHER" id="PTHR24007:SF7">
    <property type="entry name" value="BRCA1-ASSOCIATED PROTEIN"/>
    <property type="match status" value="1"/>
</dbReference>
<dbReference type="Pfam" id="PF08207">
    <property type="entry name" value="EFP_N"/>
    <property type="match status" value="1"/>
</dbReference>
<accession>A0AAD5QCL5</accession>
<dbReference type="SUPFAM" id="SSF57850">
    <property type="entry name" value="RING/U-box"/>
    <property type="match status" value="2"/>
</dbReference>
<gene>
    <name evidence="12" type="ORF">P43SY_005573</name>
</gene>
<dbReference type="FunFam" id="2.40.50.140:FF:000009">
    <property type="entry name" value="Elongation factor P"/>
    <property type="match status" value="1"/>
</dbReference>
<evidence type="ECO:0000256" key="6">
    <source>
        <dbReference type="ARBA" id="ARBA00022771"/>
    </source>
</evidence>
<keyword evidence="9" id="KW-0175">Coiled coil</keyword>
<organism evidence="12 13">
    <name type="scientific">Pythium insidiosum</name>
    <name type="common">Pythiosis disease agent</name>
    <dbReference type="NCBI Taxonomy" id="114742"/>
    <lineage>
        <taxon>Eukaryota</taxon>
        <taxon>Sar</taxon>
        <taxon>Stramenopiles</taxon>
        <taxon>Oomycota</taxon>
        <taxon>Peronosporomycetes</taxon>
        <taxon>Pythiales</taxon>
        <taxon>Pythiaceae</taxon>
        <taxon>Pythium</taxon>
    </lineage>
</organism>
<dbReference type="GO" id="GO:0007265">
    <property type="term" value="P:Ras protein signal transduction"/>
    <property type="evidence" value="ECO:0007669"/>
    <property type="project" value="TreeGrafter"/>
</dbReference>
<dbReference type="InterPro" id="IPR015365">
    <property type="entry name" value="Elong-fact-P_C"/>
</dbReference>
<evidence type="ECO:0000256" key="9">
    <source>
        <dbReference type="SAM" id="Coils"/>
    </source>
</evidence>
<evidence type="ECO:0000256" key="4">
    <source>
        <dbReference type="ARBA" id="ARBA00022640"/>
    </source>
</evidence>
<dbReference type="AlphaFoldDB" id="A0AAD5QCL5"/>
<dbReference type="SMART" id="SM01185">
    <property type="entry name" value="EFP"/>
    <property type="match status" value="1"/>
</dbReference>
<dbReference type="Gene3D" id="2.40.50.140">
    <property type="entry name" value="Nucleic acid-binding proteins"/>
    <property type="match status" value="2"/>
</dbReference>
<dbReference type="GO" id="GO:0003746">
    <property type="term" value="F:translation elongation factor activity"/>
    <property type="evidence" value="ECO:0007669"/>
    <property type="project" value="InterPro"/>
</dbReference>
<dbReference type="CDD" id="cd16457">
    <property type="entry name" value="RING-H2_BRAP2"/>
    <property type="match status" value="1"/>
</dbReference>
<protein>
    <recommendedName>
        <fullName evidence="14">Elongation factor P</fullName>
    </recommendedName>
</protein>
<evidence type="ECO:0000256" key="2">
    <source>
        <dbReference type="ARBA" id="ARBA00009479"/>
    </source>
</evidence>
<keyword evidence="13" id="KW-1185">Reference proteome</keyword>
<dbReference type="InterPro" id="IPR047243">
    <property type="entry name" value="RING-H2_BRAP2"/>
</dbReference>